<reference evidence="2" key="2">
    <citation type="submission" date="2015-06" db="UniProtKB">
        <authorList>
            <consortium name="EnsemblProtists"/>
        </authorList>
    </citation>
    <scope>IDENTIFICATION</scope>
    <source>
        <strain evidence="2">Emoy2</strain>
    </source>
</reference>
<evidence type="ECO:0000313" key="3">
    <source>
        <dbReference type="Proteomes" id="UP000011713"/>
    </source>
</evidence>
<dbReference type="VEuPathDB" id="FungiDB:HpaG804212"/>
<keyword evidence="3" id="KW-1185">Reference proteome</keyword>
<evidence type="ECO:0000313" key="2">
    <source>
        <dbReference type="EnsemblProtists" id="HpaP804212"/>
    </source>
</evidence>
<protein>
    <submittedName>
        <fullName evidence="2">Uncharacterized protein</fullName>
    </submittedName>
</protein>
<feature type="region of interest" description="Disordered" evidence="1">
    <location>
        <begin position="33"/>
        <end position="57"/>
    </location>
</feature>
<sequence length="174" mass="20519">MTRKSGFSDNISQSALHIPRRFRDNRSTSWLLSKGDDTDRNRTRRRASDGRTGKNKPRMFCHMRRSRAAKDAELYYWQYERVDRPLCDVDINKYPYKLVRDGLLAEDELQSETQQYQRMLFQTASSSGSKMGKKTAWYCHKVNINSPILLGVFWNLLIPTTFERRQQLCKAQKS</sequence>
<proteinExistence type="predicted"/>
<reference evidence="3" key="1">
    <citation type="journal article" date="2010" name="Science">
        <title>Signatures of adaptation to obligate biotrophy in the Hyaloperonospora arabidopsidis genome.</title>
        <authorList>
            <person name="Baxter L."/>
            <person name="Tripathy S."/>
            <person name="Ishaque N."/>
            <person name="Boot N."/>
            <person name="Cabral A."/>
            <person name="Kemen E."/>
            <person name="Thines M."/>
            <person name="Ah-Fong A."/>
            <person name="Anderson R."/>
            <person name="Badejoko W."/>
            <person name="Bittner-Eddy P."/>
            <person name="Boore J.L."/>
            <person name="Chibucos M.C."/>
            <person name="Coates M."/>
            <person name="Dehal P."/>
            <person name="Delehaunty K."/>
            <person name="Dong S."/>
            <person name="Downton P."/>
            <person name="Dumas B."/>
            <person name="Fabro G."/>
            <person name="Fronick C."/>
            <person name="Fuerstenberg S.I."/>
            <person name="Fulton L."/>
            <person name="Gaulin E."/>
            <person name="Govers F."/>
            <person name="Hughes L."/>
            <person name="Humphray S."/>
            <person name="Jiang R.H."/>
            <person name="Judelson H."/>
            <person name="Kamoun S."/>
            <person name="Kyung K."/>
            <person name="Meijer H."/>
            <person name="Minx P."/>
            <person name="Morris P."/>
            <person name="Nelson J."/>
            <person name="Phuntumart V."/>
            <person name="Qutob D."/>
            <person name="Rehmany A."/>
            <person name="Rougon-Cardoso A."/>
            <person name="Ryden P."/>
            <person name="Torto-Alalibo T."/>
            <person name="Studholme D."/>
            <person name="Wang Y."/>
            <person name="Win J."/>
            <person name="Wood J."/>
            <person name="Clifton S.W."/>
            <person name="Rogers J."/>
            <person name="Van den Ackerveken G."/>
            <person name="Jones J.D."/>
            <person name="McDowell J.M."/>
            <person name="Beynon J."/>
            <person name="Tyler B.M."/>
        </authorList>
    </citation>
    <scope>NUCLEOTIDE SEQUENCE [LARGE SCALE GENOMIC DNA]</scope>
    <source>
        <strain evidence="3">Emoy2</strain>
    </source>
</reference>
<dbReference type="EnsemblProtists" id="HpaT804212">
    <property type="protein sequence ID" value="HpaP804212"/>
    <property type="gene ID" value="HpaG804212"/>
</dbReference>
<name>M4BD45_HYAAE</name>
<dbReference type="AlphaFoldDB" id="M4BD45"/>
<feature type="compositionally biased region" description="Basic and acidic residues" evidence="1">
    <location>
        <begin position="34"/>
        <end position="52"/>
    </location>
</feature>
<dbReference type="Proteomes" id="UP000011713">
    <property type="component" value="Unassembled WGS sequence"/>
</dbReference>
<evidence type="ECO:0000256" key="1">
    <source>
        <dbReference type="SAM" id="MobiDB-lite"/>
    </source>
</evidence>
<organism evidence="2 3">
    <name type="scientific">Hyaloperonospora arabidopsidis (strain Emoy2)</name>
    <name type="common">Downy mildew agent</name>
    <name type="synonym">Peronospora arabidopsidis</name>
    <dbReference type="NCBI Taxonomy" id="559515"/>
    <lineage>
        <taxon>Eukaryota</taxon>
        <taxon>Sar</taxon>
        <taxon>Stramenopiles</taxon>
        <taxon>Oomycota</taxon>
        <taxon>Peronosporomycetes</taxon>
        <taxon>Peronosporales</taxon>
        <taxon>Peronosporaceae</taxon>
        <taxon>Hyaloperonospora</taxon>
    </lineage>
</organism>
<dbReference type="HOGENOM" id="CLU_1542986_0_0_1"/>
<dbReference type="InParanoid" id="M4BD45"/>
<dbReference type="EMBL" id="JH598146">
    <property type="status" value="NOT_ANNOTATED_CDS"/>
    <property type="molecule type" value="Genomic_DNA"/>
</dbReference>
<accession>M4BD45</accession>